<feature type="transmembrane region" description="Helical" evidence="2">
    <location>
        <begin position="390"/>
        <end position="410"/>
    </location>
</feature>
<feature type="transmembrane region" description="Helical" evidence="2">
    <location>
        <begin position="637"/>
        <end position="661"/>
    </location>
</feature>
<feature type="transmembrane region" description="Helical" evidence="2">
    <location>
        <begin position="600"/>
        <end position="617"/>
    </location>
</feature>
<dbReference type="NCBIfam" id="TIGR02123">
    <property type="entry name" value="TRAP_fused"/>
    <property type="match status" value="1"/>
</dbReference>
<dbReference type="InterPro" id="IPR011853">
    <property type="entry name" value="TRAP_DctM-Dct_fused"/>
</dbReference>
<dbReference type="GO" id="GO:0022857">
    <property type="term" value="F:transmembrane transporter activity"/>
    <property type="evidence" value="ECO:0007669"/>
    <property type="project" value="UniProtKB-UniRule"/>
</dbReference>
<feature type="transmembrane region" description="Helical" evidence="2">
    <location>
        <begin position="566"/>
        <end position="588"/>
    </location>
</feature>
<feature type="transmembrane region" description="Helical" evidence="2">
    <location>
        <begin position="44"/>
        <end position="66"/>
    </location>
</feature>
<evidence type="ECO:0000259" key="3">
    <source>
        <dbReference type="Pfam" id="PF06808"/>
    </source>
</evidence>
<keyword evidence="2" id="KW-0812">Transmembrane</keyword>
<feature type="transmembrane region" description="Helical" evidence="2">
    <location>
        <begin position="368"/>
        <end position="384"/>
    </location>
</feature>
<evidence type="ECO:0000256" key="1">
    <source>
        <dbReference type="RuleBase" id="RU369079"/>
    </source>
</evidence>
<proteinExistence type="predicted"/>
<dbReference type="InterPro" id="IPR010656">
    <property type="entry name" value="DctM"/>
</dbReference>
<feature type="transmembrane region" description="Helical" evidence="2">
    <location>
        <begin position="99"/>
        <end position="119"/>
    </location>
</feature>
<feature type="transmembrane region" description="Helical" evidence="2">
    <location>
        <begin position="72"/>
        <end position="92"/>
    </location>
</feature>
<feature type="transmembrane region" description="Helical" evidence="2">
    <location>
        <begin position="417"/>
        <end position="434"/>
    </location>
</feature>
<dbReference type="Pfam" id="PF06808">
    <property type="entry name" value="DctM"/>
    <property type="match status" value="1"/>
</dbReference>
<feature type="transmembrane region" description="Helical" evidence="2">
    <location>
        <begin position="506"/>
        <end position="530"/>
    </location>
</feature>
<keyword evidence="1" id="KW-1003">Cell membrane</keyword>
<keyword evidence="1" id="KW-0813">Transport</keyword>
<comment type="function">
    <text evidence="1">Part of the tripartite ATP-independent periplasmic (TRAP) transport system.</text>
</comment>
<name>A0A9E8CKQ1_9HYPH</name>
<dbReference type="EMBL" id="CP102774">
    <property type="protein sequence ID" value="UZF85990.1"/>
    <property type="molecule type" value="Genomic_DNA"/>
</dbReference>
<protein>
    <submittedName>
        <fullName evidence="4">TRAP transporter permease</fullName>
    </submittedName>
</protein>
<dbReference type="PANTHER" id="PTHR43849:SF2">
    <property type="entry name" value="BLL3936 PROTEIN"/>
    <property type="match status" value="1"/>
</dbReference>
<gene>
    <name evidence="4" type="ORF">NWE54_19555</name>
</gene>
<feature type="transmembrane region" description="Helical" evidence="2">
    <location>
        <begin position="327"/>
        <end position="347"/>
    </location>
</feature>
<dbReference type="AlphaFoldDB" id="A0A9E8CKQ1"/>
<sequence>MTTTAETDQLETLSGAKPGEVEHAELDNFEHGFPPGFGSGGWGVFAYGLALAFAAFQIAISAWNFLPSQAARGVHVGFLLLLSFGLVANFRAKDTPGRLFGWALGIVGFGLGLYQWIFYADLILRDGDPSTMDLVVGTLLIVLIFEAARRLMGNALPIMCGVCLLYWFFGQYLPAPFNHRGYGFDQIIGHLSFGTEGFYGTPIYVSATYIFLFIVFGSFLEKAGMIHLFNDVSLGIFGGARGGPAKVAVVSSGMMGMISGSGVANVVTVGQFTIPLMIKFGYRRSFAAGVEATASMGGQIMPPVMGAVAFIMAETLGVPYAEIVKAAAIPAVLYFASAFWMVHLEAGKYGLKGIERAMLPSPLRALRERWYLALPLAVLIFMLFHGFTPLFAGTIGLALTVGLLLGAGIAAGLSTQTLRVIFWVGLGLIAAALFREGMDIRIVAGLIALLILANAFTLGGRTTLAVSRDALADSAKTALPVGIACAIVGTIIGLMTQTGIGTTFGAWIIGLGQSSLFLALILTMILSILLGTGIPTIPTYIIVAALAAPALEKLGVPLIVSHMFAFYYGIMADLSPPVALAALAAAPIAKENPDKIGWEAMRVALAGYVIPFIAVYSPALMLQSGDPMADVIGFWPAVVYATFKATIAIGLFGMVAIGYLFGKLTILERVLCFGAAVLLFGEFAYSDPLGYALAAAIVARHWLAARRAETAVA</sequence>
<dbReference type="PANTHER" id="PTHR43849">
    <property type="entry name" value="BLL3936 PROTEIN"/>
    <property type="match status" value="1"/>
</dbReference>
<evidence type="ECO:0000313" key="4">
    <source>
        <dbReference type="EMBL" id="UZF85990.1"/>
    </source>
</evidence>
<feature type="transmembrane region" description="Helical" evidence="2">
    <location>
        <begin position="131"/>
        <end position="148"/>
    </location>
</feature>
<feature type="transmembrane region" description="Helical" evidence="2">
    <location>
        <begin position="155"/>
        <end position="173"/>
    </location>
</feature>
<organism evidence="4">
    <name type="scientific">Bosea sp. NBC_00436</name>
    <dbReference type="NCBI Taxonomy" id="2969620"/>
    <lineage>
        <taxon>Bacteria</taxon>
        <taxon>Pseudomonadati</taxon>
        <taxon>Pseudomonadota</taxon>
        <taxon>Alphaproteobacteria</taxon>
        <taxon>Hyphomicrobiales</taxon>
        <taxon>Boseaceae</taxon>
        <taxon>Bosea</taxon>
    </lineage>
</organism>
<evidence type="ECO:0000256" key="2">
    <source>
        <dbReference type="SAM" id="Phobius"/>
    </source>
</evidence>
<feature type="transmembrane region" description="Helical" evidence="2">
    <location>
        <begin position="478"/>
        <end position="500"/>
    </location>
</feature>
<accession>A0A9E8CKQ1</accession>
<feature type="domain" description="TRAP C4-dicarboxylate transport system permease DctM subunit" evidence="3">
    <location>
        <begin position="140"/>
        <end position="623"/>
    </location>
</feature>
<reference evidence="4" key="1">
    <citation type="submission" date="2022-08" db="EMBL/GenBank/DDBJ databases">
        <title>Complete Genome Sequences of 2 Bosea sp. soil isolates.</title>
        <authorList>
            <person name="Alvarez Arevalo M."/>
            <person name="Sterndorff E.B."/>
            <person name="Faurdal D."/>
            <person name="Joergensen T.S."/>
            <person name="Weber T."/>
        </authorList>
    </citation>
    <scope>NUCLEOTIDE SEQUENCE</scope>
    <source>
        <strain evidence="4">NBC_00436</strain>
    </source>
</reference>
<keyword evidence="1" id="KW-0997">Cell inner membrane</keyword>
<feature type="transmembrane region" description="Helical" evidence="2">
    <location>
        <begin position="537"/>
        <end position="560"/>
    </location>
</feature>
<comment type="subcellular location">
    <subcellularLocation>
        <location evidence="1">Cell inner membrane</location>
        <topology evidence="1">Multi-pass membrane protein</topology>
    </subcellularLocation>
</comment>
<keyword evidence="2" id="KW-1133">Transmembrane helix</keyword>
<feature type="transmembrane region" description="Helical" evidence="2">
    <location>
        <begin position="440"/>
        <end position="458"/>
    </location>
</feature>
<keyword evidence="2" id="KW-0472">Membrane</keyword>
<dbReference type="GO" id="GO:0005886">
    <property type="term" value="C:plasma membrane"/>
    <property type="evidence" value="ECO:0007669"/>
    <property type="project" value="UniProtKB-SubCell"/>
</dbReference>
<feature type="transmembrane region" description="Helical" evidence="2">
    <location>
        <begin position="201"/>
        <end position="220"/>
    </location>
</feature>